<evidence type="ECO:0000313" key="8">
    <source>
        <dbReference type="Proteomes" id="UP000312784"/>
    </source>
</evidence>
<proteinExistence type="inferred from homology"/>
<dbReference type="PANTHER" id="PTHR30532">
    <property type="entry name" value="IRON III DICITRATE-BINDING PERIPLASMIC PROTEIN"/>
    <property type="match status" value="1"/>
</dbReference>
<feature type="domain" description="Fe/B12 periplasmic-binding" evidence="6">
    <location>
        <begin position="72"/>
        <end position="339"/>
    </location>
</feature>
<evidence type="ECO:0000256" key="1">
    <source>
        <dbReference type="ARBA" id="ARBA00004196"/>
    </source>
</evidence>
<accession>A0ABY2Y0R1</accession>
<evidence type="ECO:0000259" key="6">
    <source>
        <dbReference type="PROSITE" id="PS50983"/>
    </source>
</evidence>
<dbReference type="Gene3D" id="3.40.50.1980">
    <property type="entry name" value="Nitrogenase molybdenum iron protein domain"/>
    <property type="match status" value="2"/>
</dbReference>
<dbReference type="Proteomes" id="UP000312784">
    <property type="component" value="Unassembled WGS sequence"/>
</dbReference>
<keyword evidence="5" id="KW-0732">Signal</keyword>
<evidence type="ECO:0000256" key="3">
    <source>
        <dbReference type="ARBA" id="ARBA00022448"/>
    </source>
</evidence>
<dbReference type="InterPro" id="IPR002491">
    <property type="entry name" value="ABC_transptr_periplasmic_BD"/>
</dbReference>
<dbReference type="Pfam" id="PF01497">
    <property type="entry name" value="Peripla_BP_2"/>
    <property type="match status" value="1"/>
</dbReference>
<sequence length="351" mass="38486">MVVAITGIIWPNSATWRRYGLRSLFIQIALLALILSTVTVSAATVDTSRSGSLPVTVEHAFGSTTVPSEPQRILTFGWGPDDIAIALAKPPLWMPRRSIFESGIAPWNEERLSGKRPTLFSGIYLDFEEVARLGPDLILAVSSGINANEYRMLSRIAPTVVYRSRPWQATLEEQTELVGAALGRPAEASNLVTNVERVLASARAENPVLTGKTFAVGTYFNGFSVYLSTDPRVAAFKKLGLKLAPGIASLSTHYPNRTLLALSAEQMARLDADILIMWYTSGNQNIAEQQPLFRTLRVVQRGSYIALVDPSSVWAMSALSVLSIPYEIPRLVPRLAQAAFRAEKAKESFHE</sequence>
<comment type="similarity">
    <text evidence="2">Belongs to the bacterial solute-binding protein 8 family.</text>
</comment>
<evidence type="ECO:0000256" key="4">
    <source>
        <dbReference type="ARBA" id="ARBA00022496"/>
    </source>
</evidence>
<keyword evidence="4" id="KW-0410">Iron transport</keyword>
<reference evidence="7 8" key="1">
    <citation type="submission" date="2019-06" db="EMBL/GenBank/DDBJ databases">
        <title>Ochrobactrum cricket sp.nov., isolated from the insect Teleogryllus occipitalis living in deserted cropland.</title>
        <authorList>
            <person name="Hu M."/>
        </authorList>
    </citation>
    <scope>NUCLEOTIDE SEQUENCE [LARGE SCALE GENOMIC DNA]</scope>
    <source>
        <strain evidence="7 8">LCB8</strain>
    </source>
</reference>
<dbReference type="SUPFAM" id="SSF53807">
    <property type="entry name" value="Helical backbone' metal receptor"/>
    <property type="match status" value="1"/>
</dbReference>
<comment type="caution">
    <text evidence="7">The sequence shown here is derived from an EMBL/GenBank/DDBJ whole genome shotgun (WGS) entry which is preliminary data.</text>
</comment>
<comment type="subcellular location">
    <subcellularLocation>
        <location evidence="1">Cell envelope</location>
    </subcellularLocation>
</comment>
<keyword evidence="4" id="KW-0408">Iron</keyword>
<evidence type="ECO:0000256" key="2">
    <source>
        <dbReference type="ARBA" id="ARBA00008814"/>
    </source>
</evidence>
<protein>
    <submittedName>
        <fullName evidence="7">Iron-siderophore ABC transporter substrate-binding protein</fullName>
    </submittedName>
</protein>
<keyword evidence="3" id="KW-0813">Transport</keyword>
<evidence type="ECO:0000256" key="5">
    <source>
        <dbReference type="ARBA" id="ARBA00022729"/>
    </source>
</evidence>
<gene>
    <name evidence="7" type="ORF">FIC94_17610</name>
</gene>
<evidence type="ECO:0000313" key="7">
    <source>
        <dbReference type="EMBL" id="TNV12392.1"/>
    </source>
</evidence>
<organism evidence="7 8">
    <name type="scientific">Ochrobactrum teleogrylli</name>
    <dbReference type="NCBI Taxonomy" id="2479765"/>
    <lineage>
        <taxon>Bacteria</taxon>
        <taxon>Pseudomonadati</taxon>
        <taxon>Pseudomonadota</taxon>
        <taxon>Alphaproteobacteria</taxon>
        <taxon>Hyphomicrobiales</taxon>
        <taxon>Brucellaceae</taxon>
        <taxon>Brucella/Ochrobactrum group</taxon>
        <taxon>Ochrobactrum</taxon>
    </lineage>
</organism>
<dbReference type="RefSeq" id="WP_140025799.1">
    <property type="nucleotide sequence ID" value="NZ_JBHUFG010000006.1"/>
</dbReference>
<keyword evidence="4" id="KW-0406">Ion transport</keyword>
<dbReference type="PANTHER" id="PTHR30532:SF1">
    <property type="entry name" value="IRON(3+)-HYDROXAMATE-BINDING PROTEIN FHUD"/>
    <property type="match status" value="1"/>
</dbReference>
<dbReference type="PROSITE" id="PS50983">
    <property type="entry name" value="FE_B12_PBP"/>
    <property type="match status" value="1"/>
</dbReference>
<dbReference type="EMBL" id="VEWL01000012">
    <property type="protein sequence ID" value="TNV12392.1"/>
    <property type="molecule type" value="Genomic_DNA"/>
</dbReference>
<keyword evidence="8" id="KW-1185">Reference proteome</keyword>
<dbReference type="InterPro" id="IPR051313">
    <property type="entry name" value="Bact_iron-sidero_bind"/>
</dbReference>
<name>A0ABY2Y0R1_9HYPH</name>